<organism evidence="1 2">
    <name type="scientific">Haladaptatus pallidirubidus</name>
    <dbReference type="NCBI Taxonomy" id="1008152"/>
    <lineage>
        <taxon>Archaea</taxon>
        <taxon>Methanobacteriati</taxon>
        <taxon>Methanobacteriota</taxon>
        <taxon>Stenosarchaea group</taxon>
        <taxon>Halobacteria</taxon>
        <taxon>Halobacteriales</taxon>
        <taxon>Haladaptataceae</taxon>
        <taxon>Haladaptatus</taxon>
    </lineage>
</organism>
<dbReference type="GeneID" id="68617415"/>
<gene>
    <name evidence="1" type="ORF">GCM10025751_58020</name>
</gene>
<proteinExistence type="predicted"/>
<evidence type="ECO:0008006" key="3">
    <source>
        <dbReference type="Google" id="ProtNLM"/>
    </source>
</evidence>
<keyword evidence="2" id="KW-1185">Reference proteome</keyword>
<dbReference type="AlphaFoldDB" id="A0AAV3URH2"/>
<evidence type="ECO:0000313" key="2">
    <source>
        <dbReference type="Proteomes" id="UP001501729"/>
    </source>
</evidence>
<dbReference type="EMBL" id="BAABKX010000030">
    <property type="protein sequence ID" value="GAA5066272.1"/>
    <property type="molecule type" value="Genomic_DNA"/>
</dbReference>
<name>A0AAV3URH2_9EURY</name>
<comment type="caution">
    <text evidence="1">The sequence shown here is derived from an EMBL/GenBank/DDBJ whole genome shotgun (WGS) entry which is preliminary data.</text>
</comment>
<protein>
    <recommendedName>
        <fullName evidence="3">Halobacterial output domain-containing protein</fullName>
    </recommendedName>
</protein>
<evidence type="ECO:0000313" key="1">
    <source>
        <dbReference type="EMBL" id="GAA5066272.1"/>
    </source>
</evidence>
<dbReference type="Proteomes" id="UP001501729">
    <property type="component" value="Unassembled WGS sequence"/>
</dbReference>
<dbReference type="RefSeq" id="WP_227779312.1">
    <property type="nucleotide sequence ID" value="NZ_BAABKX010000030.1"/>
</dbReference>
<accession>A0AAV3URH2</accession>
<reference evidence="1 2" key="1">
    <citation type="journal article" date="2019" name="Int. J. Syst. Evol. Microbiol.">
        <title>The Global Catalogue of Microorganisms (GCM) 10K type strain sequencing project: providing services to taxonomists for standard genome sequencing and annotation.</title>
        <authorList>
            <consortium name="The Broad Institute Genomics Platform"/>
            <consortium name="The Broad Institute Genome Sequencing Center for Infectious Disease"/>
            <person name="Wu L."/>
            <person name="Ma J."/>
        </authorList>
    </citation>
    <scope>NUCLEOTIDE SEQUENCE [LARGE SCALE GENOMIC DNA]</scope>
    <source>
        <strain evidence="1 2">JCM 17504</strain>
    </source>
</reference>
<sequence length="104" mass="11348">MISRNPTNDLGHPRVIINGRASGCSEWMGWPSISDDTQIASALRELGIAVTETYDWELPTPDYTVHKHPLQAELVVKTDAGRLIATVDDSLSVLTIQSTTNVST</sequence>